<gene>
    <name evidence="8" type="ORF">SVUK_LOCUS10113</name>
</gene>
<evidence type="ECO:0000256" key="1">
    <source>
        <dbReference type="ARBA" id="ARBA00004141"/>
    </source>
</evidence>
<evidence type="ECO:0000256" key="5">
    <source>
        <dbReference type="ARBA" id="ARBA00023136"/>
    </source>
</evidence>
<evidence type="ECO:0000256" key="3">
    <source>
        <dbReference type="ARBA" id="ARBA00022692"/>
    </source>
</evidence>
<keyword evidence="9" id="KW-1185">Reference proteome</keyword>
<dbReference type="GO" id="GO:0016020">
    <property type="term" value="C:membrane"/>
    <property type="evidence" value="ECO:0007669"/>
    <property type="project" value="UniProtKB-SubCell"/>
</dbReference>
<keyword evidence="5 7" id="KW-0472">Membrane</keyword>
<comment type="similarity">
    <text evidence="2">Belongs to the prominin family.</text>
</comment>
<keyword evidence="4 7" id="KW-1133">Transmembrane helix</keyword>
<proteinExistence type="inferred from homology"/>
<sequence>MTSVHVCIEISGLGVVFAVVFLVLKESKPLIRDMTGFLFLRFAAATLLITEQHAEYGLEELPSRLNYCIDDLNLYKRNTDTRIRKLLIDDYQMLNRTIAAQMSNAGHMMIQTVKKLTGAQSVDALMNISDSAMEIHDSLLETNKQFKQLLVDYSHFESNFAEDVDMALEIITAADIPQLLGDTVARFKTMQNRLQTEVDKKVHSSQAVLKQIADSLFVIAEKVSTQIRQINFDALYDIVSFASDPKDNPAVKYVLYRSSV</sequence>
<dbReference type="Proteomes" id="UP000270094">
    <property type="component" value="Unassembled WGS sequence"/>
</dbReference>
<name>A0A3P7KXL9_STRVU</name>
<accession>A0A3P7KXL9</accession>
<protein>
    <submittedName>
        <fullName evidence="8">Uncharacterized protein</fullName>
    </submittedName>
</protein>
<reference evidence="8 9" key="1">
    <citation type="submission" date="2018-11" db="EMBL/GenBank/DDBJ databases">
        <authorList>
            <consortium name="Pathogen Informatics"/>
        </authorList>
    </citation>
    <scope>NUCLEOTIDE SEQUENCE [LARGE SCALE GENOMIC DNA]</scope>
</reference>
<keyword evidence="3 7" id="KW-0812">Transmembrane</keyword>
<dbReference type="PANTHER" id="PTHR22730:SF1">
    <property type="entry name" value="PROMININ-LIKE PROTEIN"/>
    <property type="match status" value="1"/>
</dbReference>
<evidence type="ECO:0000313" key="8">
    <source>
        <dbReference type="EMBL" id="VDM75115.1"/>
    </source>
</evidence>
<keyword evidence="6" id="KW-0325">Glycoprotein</keyword>
<dbReference type="EMBL" id="UYYB01094941">
    <property type="protein sequence ID" value="VDM75115.1"/>
    <property type="molecule type" value="Genomic_DNA"/>
</dbReference>
<feature type="transmembrane region" description="Helical" evidence="7">
    <location>
        <begin position="6"/>
        <end position="24"/>
    </location>
</feature>
<evidence type="ECO:0000256" key="7">
    <source>
        <dbReference type="SAM" id="Phobius"/>
    </source>
</evidence>
<dbReference type="OrthoDB" id="5872131at2759"/>
<dbReference type="PANTHER" id="PTHR22730">
    <property type="entry name" value="PROMININ PROM PROTEIN"/>
    <property type="match status" value="1"/>
</dbReference>
<dbReference type="AlphaFoldDB" id="A0A3P7KXL9"/>
<evidence type="ECO:0000256" key="4">
    <source>
        <dbReference type="ARBA" id="ARBA00022989"/>
    </source>
</evidence>
<evidence type="ECO:0000256" key="2">
    <source>
        <dbReference type="ARBA" id="ARBA00006058"/>
    </source>
</evidence>
<evidence type="ECO:0000256" key="6">
    <source>
        <dbReference type="ARBA" id="ARBA00023180"/>
    </source>
</evidence>
<organism evidence="8 9">
    <name type="scientific">Strongylus vulgaris</name>
    <name type="common">Blood worm</name>
    <dbReference type="NCBI Taxonomy" id="40348"/>
    <lineage>
        <taxon>Eukaryota</taxon>
        <taxon>Metazoa</taxon>
        <taxon>Ecdysozoa</taxon>
        <taxon>Nematoda</taxon>
        <taxon>Chromadorea</taxon>
        <taxon>Rhabditida</taxon>
        <taxon>Rhabditina</taxon>
        <taxon>Rhabditomorpha</taxon>
        <taxon>Strongyloidea</taxon>
        <taxon>Strongylidae</taxon>
        <taxon>Strongylus</taxon>
    </lineage>
</organism>
<comment type="subcellular location">
    <subcellularLocation>
        <location evidence="1">Membrane</location>
        <topology evidence="1">Multi-pass membrane protein</topology>
    </subcellularLocation>
</comment>
<dbReference type="InterPro" id="IPR008795">
    <property type="entry name" value="Prominin"/>
</dbReference>
<evidence type="ECO:0000313" key="9">
    <source>
        <dbReference type="Proteomes" id="UP000270094"/>
    </source>
</evidence>